<reference evidence="2 3" key="1">
    <citation type="journal article" date="2018" name="Genome Biol. Evol.">
        <title>Multiple Roots of Fruiting Body Formation in Amoebozoa.</title>
        <authorList>
            <person name="Hillmann F."/>
            <person name="Forbes G."/>
            <person name="Novohradska S."/>
            <person name="Ferling I."/>
            <person name="Riege K."/>
            <person name="Groth M."/>
            <person name="Westermann M."/>
            <person name="Marz M."/>
            <person name="Spaller T."/>
            <person name="Winckler T."/>
            <person name="Schaap P."/>
            <person name="Glockner G."/>
        </authorList>
    </citation>
    <scope>NUCLEOTIDE SEQUENCE [LARGE SCALE GENOMIC DNA]</scope>
    <source>
        <strain evidence="2 3">Jena</strain>
    </source>
</reference>
<feature type="region of interest" description="Disordered" evidence="1">
    <location>
        <begin position="448"/>
        <end position="485"/>
    </location>
</feature>
<comment type="caution">
    <text evidence="2">The sequence shown here is derived from an EMBL/GenBank/DDBJ whole genome shotgun (WGS) entry which is preliminary data.</text>
</comment>
<dbReference type="InParanoid" id="A0A2P6NKI5"/>
<name>A0A2P6NKI5_9EUKA</name>
<gene>
    <name evidence="2" type="ORF">PROFUN_08038</name>
</gene>
<dbReference type="EMBL" id="MDYQ01000062">
    <property type="protein sequence ID" value="PRP84453.1"/>
    <property type="molecule type" value="Genomic_DNA"/>
</dbReference>
<feature type="region of interest" description="Disordered" evidence="1">
    <location>
        <begin position="256"/>
        <end position="293"/>
    </location>
</feature>
<sequence length="754" mass="84945">MSRLREQNRLNTFRFFGKIYSQEADNNLIYGLGDIASSGIHKALMGTSFTEDITRSVEECVDTSEELTNDFICENTKREGNLIICLIDGLSFTSEVTHLEHFRDAHTARIESVLSTLVEDGERSPLGFIFTKLLYSNFVYPPIIKSERRTPQLSIEYPSCVPPMLKPRRPKETNTLIPHTVTMGEKKKERLFSAHYQRYVNERREEKDKRICKLYTKKQLARARSRILGSHYTKYGHNPEHLFTYTLDAAKNKKEGVQAVETSDAETSHAKEEETTTQESTSEDTVNDNGKKKVVNRMGGKTVVEELEEVKEERKDLYTPEEWTRNAMAMVSTIYKELIQEVVDDLSWKLLQRTISEHKKQREKALEEEALKSERGQVFISEVKMTIAERREREEREEKERKRAEVEKRRQEIQKKLDAFASEHTEQAIQAEIASVVSECIEEEKRERKKRNALQKQQQAQAQAQAQRQRTNMQSTSTPFVPGSAQVSKNAPIYAPPNLYHPTTYNPIPISASINPPMVPTGSYAPRKQGPTVPPYFPDAVVPQSVTTPTVAVKSEKGKEEDNQDDIDLNIVWNNSLSVDHEEEPDNNETESVYSAIGPAEYSVFGSSKFGPSTLLSPFSSNPPVTRAAPAIGSNGATRQQDTILTSDTGQKYAFNVSRGMIRNYNPGQTGSLFNNNNTNLQRSFDSAPPLDIQSAFNNGSNGFFPSTGGTQRRGMYGPPMGQSNPVVQSNPMVQSANNNPVISAEAAFLGRFG</sequence>
<protein>
    <submittedName>
        <fullName evidence="2">Uncharacterized protein</fullName>
    </submittedName>
</protein>
<dbReference type="AlphaFoldDB" id="A0A2P6NKI5"/>
<feature type="region of interest" description="Disordered" evidence="1">
    <location>
        <begin position="390"/>
        <end position="409"/>
    </location>
</feature>
<feature type="compositionally biased region" description="Polar residues" evidence="1">
    <location>
        <begin position="471"/>
        <end position="485"/>
    </location>
</feature>
<organism evidence="2 3">
    <name type="scientific">Planoprotostelium fungivorum</name>
    <dbReference type="NCBI Taxonomy" id="1890364"/>
    <lineage>
        <taxon>Eukaryota</taxon>
        <taxon>Amoebozoa</taxon>
        <taxon>Evosea</taxon>
        <taxon>Variosea</taxon>
        <taxon>Cavosteliida</taxon>
        <taxon>Cavosteliaceae</taxon>
        <taxon>Planoprotostelium</taxon>
    </lineage>
</organism>
<accession>A0A2P6NKI5</accession>
<evidence type="ECO:0000313" key="2">
    <source>
        <dbReference type="EMBL" id="PRP84453.1"/>
    </source>
</evidence>
<proteinExistence type="predicted"/>
<keyword evidence="3" id="KW-1185">Reference proteome</keyword>
<evidence type="ECO:0000256" key="1">
    <source>
        <dbReference type="SAM" id="MobiDB-lite"/>
    </source>
</evidence>
<dbReference type="Proteomes" id="UP000241769">
    <property type="component" value="Unassembled WGS sequence"/>
</dbReference>
<evidence type="ECO:0000313" key="3">
    <source>
        <dbReference type="Proteomes" id="UP000241769"/>
    </source>
</evidence>
<feature type="compositionally biased region" description="Low complexity" evidence="1">
    <location>
        <begin position="454"/>
        <end position="470"/>
    </location>
</feature>